<dbReference type="Gene3D" id="3.40.140.10">
    <property type="entry name" value="Cytidine Deaminase, domain 2"/>
    <property type="match status" value="1"/>
</dbReference>
<comment type="similarity">
    <text evidence="1">Belongs to the cytidine and deoxycytidylate deaminase family.</text>
</comment>
<dbReference type="GO" id="GO:0004132">
    <property type="term" value="F:dCMP deaminase activity"/>
    <property type="evidence" value="ECO:0007669"/>
    <property type="project" value="InterPro"/>
</dbReference>
<dbReference type="InterPro" id="IPR002125">
    <property type="entry name" value="CMP_dCMP_dom"/>
</dbReference>
<dbReference type="InterPro" id="IPR016193">
    <property type="entry name" value="Cytidine_deaminase-like"/>
</dbReference>
<dbReference type="Pfam" id="PF00383">
    <property type="entry name" value="dCMP_cyt_deam_1"/>
    <property type="match status" value="1"/>
</dbReference>
<evidence type="ECO:0000256" key="5">
    <source>
        <dbReference type="PIRSR" id="PIRSR006019-1"/>
    </source>
</evidence>
<evidence type="ECO:0000256" key="3">
    <source>
        <dbReference type="ARBA" id="ARBA00022801"/>
    </source>
</evidence>
<feature type="binding site" evidence="6">
    <location>
        <position position="83"/>
    </location>
    <ligand>
        <name>Zn(2+)</name>
        <dbReference type="ChEBI" id="CHEBI:29105"/>
        <note>catalytic</note>
    </ligand>
</feature>
<dbReference type="GO" id="GO:0006220">
    <property type="term" value="P:pyrimidine nucleotide metabolic process"/>
    <property type="evidence" value="ECO:0007669"/>
    <property type="project" value="InterPro"/>
</dbReference>
<evidence type="ECO:0000256" key="6">
    <source>
        <dbReference type="PIRSR" id="PIRSR006019-2"/>
    </source>
</evidence>
<dbReference type="InterPro" id="IPR016192">
    <property type="entry name" value="APOBEC/CMP_deaminase_Zn-bd"/>
</dbReference>
<evidence type="ECO:0000259" key="7">
    <source>
        <dbReference type="PROSITE" id="PS51747"/>
    </source>
</evidence>
<evidence type="ECO:0000313" key="8">
    <source>
        <dbReference type="EMBL" id="CAB4152979.1"/>
    </source>
</evidence>
<feature type="active site" description="Proton donor" evidence="5">
    <location>
        <position position="85"/>
    </location>
</feature>
<keyword evidence="4 6" id="KW-0862">Zinc</keyword>
<protein>
    <submittedName>
        <fullName evidence="8">ComEB Deoxycytidylate deaminase</fullName>
    </submittedName>
</protein>
<name>A0A6J5NBM3_9CAUD</name>
<dbReference type="InterPro" id="IPR015517">
    <property type="entry name" value="dCMP_deaminase-rel"/>
</dbReference>
<dbReference type="SUPFAM" id="SSF53927">
    <property type="entry name" value="Cytidine deaminase-like"/>
    <property type="match status" value="1"/>
</dbReference>
<organism evidence="8">
    <name type="scientific">uncultured Caudovirales phage</name>
    <dbReference type="NCBI Taxonomy" id="2100421"/>
    <lineage>
        <taxon>Viruses</taxon>
        <taxon>Duplodnaviria</taxon>
        <taxon>Heunggongvirae</taxon>
        <taxon>Uroviricota</taxon>
        <taxon>Caudoviricetes</taxon>
        <taxon>Peduoviridae</taxon>
        <taxon>Maltschvirus</taxon>
        <taxon>Maltschvirus maltsch</taxon>
    </lineage>
</organism>
<accession>A0A6J5NBM3</accession>
<dbReference type="PROSITE" id="PS00903">
    <property type="entry name" value="CYT_DCMP_DEAMINASES_1"/>
    <property type="match status" value="1"/>
</dbReference>
<keyword evidence="3" id="KW-0378">Hydrolase</keyword>
<dbReference type="PIRSF" id="PIRSF006019">
    <property type="entry name" value="dCMP_deaminase"/>
    <property type="match status" value="1"/>
</dbReference>
<dbReference type="PANTHER" id="PTHR11086:SF18">
    <property type="entry name" value="DEOXYCYTIDYLATE DEAMINASE"/>
    <property type="match status" value="1"/>
</dbReference>
<dbReference type="PANTHER" id="PTHR11086">
    <property type="entry name" value="DEOXYCYTIDYLATE DEAMINASE-RELATED"/>
    <property type="match status" value="1"/>
</dbReference>
<comment type="cofactor">
    <cofactor evidence="6">
        <name>Zn(2+)</name>
        <dbReference type="ChEBI" id="CHEBI:29105"/>
    </cofactor>
</comment>
<dbReference type="InterPro" id="IPR016473">
    <property type="entry name" value="dCMP_deaminase"/>
</dbReference>
<feature type="domain" description="CMP/dCMP-type deaminase" evidence="7">
    <location>
        <begin position="4"/>
        <end position="146"/>
    </location>
</feature>
<proteinExistence type="inferred from homology"/>
<feature type="binding site" evidence="6">
    <location>
        <position position="109"/>
    </location>
    <ligand>
        <name>Zn(2+)</name>
        <dbReference type="ChEBI" id="CHEBI:29105"/>
        <note>catalytic</note>
    </ligand>
</feature>
<sequence length="157" mass="17058">MKATWDQTWIKVAQAMAGRSSCTNRRVGVVIVDPNNRPIAVGYNGPPAGFESTSSCSDFCPRSVVTNINSVRGSRYDNCVSVHAEANALIFADRQSYAGGTIYVTNPCCWDCAKLVANSGLKRVVLQLSDVDKHADVETPANFLRSCGLQVDINEER</sequence>
<evidence type="ECO:0000256" key="4">
    <source>
        <dbReference type="ARBA" id="ARBA00022833"/>
    </source>
</evidence>
<gene>
    <name evidence="8" type="ORF">UFOVP609_37</name>
</gene>
<dbReference type="GO" id="GO:0008270">
    <property type="term" value="F:zinc ion binding"/>
    <property type="evidence" value="ECO:0007669"/>
    <property type="project" value="InterPro"/>
</dbReference>
<reference evidence="8" key="1">
    <citation type="submission" date="2020-04" db="EMBL/GenBank/DDBJ databases">
        <authorList>
            <person name="Chiriac C."/>
            <person name="Salcher M."/>
            <person name="Ghai R."/>
            <person name="Kavagutti S V."/>
        </authorList>
    </citation>
    <scope>NUCLEOTIDE SEQUENCE</scope>
</reference>
<dbReference type="PROSITE" id="PS51747">
    <property type="entry name" value="CYT_DCMP_DEAMINASES_2"/>
    <property type="match status" value="1"/>
</dbReference>
<evidence type="ECO:0000256" key="1">
    <source>
        <dbReference type="ARBA" id="ARBA00006576"/>
    </source>
</evidence>
<keyword evidence="2 6" id="KW-0479">Metal-binding</keyword>
<evidence type="ECO:0000256" key="2">
    <source>
        <dbReference type="ARBA" id="ARBA00022723"/>
    </source>
</evidence>
<dbReference type="EMBL" id="LR796588">
    <property type="protein sequence ID" value="CAB4152979.1"/>
    <property type="molecule type" value="Genomic_DNA"/>
</dbReference>
<feature type="binding site" evidence="6">
    <location>
        <position position="112"/>
    </location>
    <ligand>
        <name>Zn(2+)</name>
        <dbReference type="ChEBI" id="CHEBI:29105"/>
        <note>catalytic</note>
    </ligand>
</feature>